<dbReference type="AlphaFoldDB" id="A0A0F9T1J2"/>
<accession>A0A0F9T1J2</accession>
<protein>
    <recommendedName>
        <fullName evidence="1">DUF7007 domain-containing protein</fullName>
    </recommendedName>
</protein>
<dbReference type="EMBL" id="LAZR01000314">
    <property type="protein sequence ID" value="KKN75165.1"/>
    <property type="molecule type" value="Genomic_DNA"/>
</dbReference>
<evidence type="ECO:0000259" key="1">
    <source>
        <dbReference type="Pfam" id="PF22653"/>
    </source>
</evidence>
<dbReference type="InterPro" id="IPR054276">
    <property type="entry name" value="DUF7007"/>
</dbReference>
<proteinExistence type="predicted"/>
<reference evidence="2" key="1">
    <citation type="journal article" date="2015" name="Nature">
        <title>Complex archaea that bridge the gap between prokaryotes and eukaryotes.</title>
        <authorList>
            <person name="Spang A."/>
            <person name="Saw J.H."/>
            <person name="Jorgensen S.L."/>
            <person name="Zaremba-Niedzwiedzka K."/>
            <person name="Martijn J."/>
            <person name="Lind A.E."/>
            <person name="van Eijk R."/>
            <person name="Schleper C."/>
            <person name="Guy L."/>
            <person name="Ettema T.J."/>
        </authorList>
    </citation>
    <scope>NUCLEOTIDE SEQUENCE</scope>
</reference>
<dbReference type="Pfam" id="PF22653">
    <property type="entry name" value="DUF7007"/>
    <property type="match status" value="1"/>
</dbReference>
<evidence type="ECO:0000313" key="2">
    <source>
        <dbReference type="EMBL" id="KKN75165.1"/>
    </source>
</evidence>
<feature type="domain" description="DUF7007" evidence="1">
    <location>
        <begin position="2"/>
        <end position="96"/>
    </location>
</feature>
<comment type="caution">
    <text evidence="2">The sequence shown here is derived from an EMBL/GenBank/DDBJ whole genome shotgun (WGS) entry which is preliminary data.</text>
</comment>
<sequence>MKTPWGESDSQDTLAPGIISYGTASHGGIWLSSERQDQLPEGIDNFLHDLRWWEEDCDWVVPYILFKDDIEKYGQAYHFTEHLNAAYITARDHHPEIIGVTA</sequence>
<organism evidence="2">
    <name type="scientific">marine sediment metagenome</name>
    <dbReference type="NCBI Taxonomy" id="412755"/>
    <lineage>
        <taxon>unclassified sequences</taxon>
        <taxon>metagenomes</taxon>
        <taxon>ecological metagenomes</taxon>
    </lineage>
</organism>
<gene>
    <name evidence="2" type="ORF">LCGC14_0383240</name>
</gene>
<name>A0A0F9T1J2_9ZZZZ</name>